<sequence length="526" mass="57398">MGNAQSAGHQNKLSKPKTNSNSPPLPAKGESPASTPSKYADLSASDRYQIREELFSPIDQDSAGSRPSSDGDDGLGELASQLQRRLSTLSRSNSLSCFGSKQSSTTKLANLPGSNVSLVSNSHPVDLETALRILQEVKKNASPEDLAALQQALQPSTSPVPEQVLQQRSSIVNRSSSSLTRRRSIVATPGLATRTSMVEPNRMSRTWNSWKTPQLDPKEEAKWRKESTGKSPLARLAASESADGRESPAPRAQTPGDLDYSHLGSLRLGSLVVTNGAASPAPSTKESHRMSTPDLSQEEDYFTASDGHSSPIMMQHVPKKHHRRSKSSGPPSASAMRNLRVPRDFRAEATSACNSPLKTEHHGRNSYDQTEREELQLQSRKSARMLAQDYMSELPTSPYAQSTFGNEAYDEGIVAVDDSKTFREEAFRILDGAVLCETTQPVLASQRLSCDSSGEKQKKRKLIGRPRPKKADSGYSSGGSLQSKHGSRDGKQEGGMAPRPMIRQVSTPSNKCYRSLLPRDRFRRSQ</sequence>
<name>A0A2T2NJR6_CORCC</name>
<feature type="region of interest" description="Disordered" evidence="1">
    <location>
        <begin position="204"/>
        <end position="262"/>
    </location>
</feature>
<feature type="compositionally biased region" description="Polar residues" evidence="1">
    <location>
        <begin position="474"/>
        <end position="484"/>
    </location>
</feature>
<feature type="compositionally biased region" description="Polar residues" evidence="1">
    <location>
        <begin position="275"/>
        <end position="284"/>
    </location>
</feature>
<feature type="compositionally biased region" description="Basic residues" evidence="1">
    <location>
        <begin position="457"/>
        <end position="468"/>
    </location>
</feature>
<keyword evidence="3" id="KW-1185">Reference proteome</keyword>
<feature type="compositionally biased region" description="Polar residues" evidence="1">
    <location>
        <begin position="1"/>
        <end position="22"/>
    </location>
</feature>
<accession>A0A2T2NJR6</accession>
<feature type="region of interest" description="Disordered" evidence="1">
    <location>
        <begin position="1"/>
        <end position="113"/>
    </location>
</feature>
<feature type="compositionally biased region" description="Low complexity" evidence="1">
    <location>
        <begin position="78"/>
        <end position="96"/>
    </location>
</feature>
<dbReference type="OrthoDB" id="5341904at2759"/>
<reference evidence="2 3" key="1">
    <citation type="journal article" date="2018" name="Front. Microbiol.">
        <title>Genome-Wide Analysis of Corynespora cassiicola Leaf Fall Disease Putative Effectors.</title>
        <authorList>
            <person name="Lopez D."/>
            <person name="Ribeiro S."/>
            <person name="Label P."/>
            <person name="Fumanal B."/>
            <person name="Venisse J.S."/>
            <person name="Kohler A."/>
            <person name="de Oliveira R.R."/>
            <person name="Labutti K."/>
            <person name="Lipzen A."/>
            <person name="Lail K."/>
            <person name="Bauer D."/>
            <person name="Ohm R.A."/>
            <person name="Barry K.W."/>
            <person name="Spatafora J."/>
            <person name="Grigoriev I.V."/>
            <person name="Martin F.M."/>
            <person name="Pujade-Renaud V."/>
        </authorList>
    </citation>
    <scope>NUCLEOTIDE SEQUENCE [LARGE SCALE GENOMIC DNA]</scope>
    <source>
        <strain evidence="2 3">Philippines</strain>
    </source>
</reference>
<organism evidence="2 3">
    <name type="scientific">Corynespora cassiicola Philippines</name>
    <dbReference type="NCBI Taxonomy" id="1448308"/>
    <lineage>
        <taxon>Eukaryota</taxon>
        <taxon>Fungi</taxon>
        <taxon>Dikarya</taxon>
        <taxon>Ascomycota</taxon>
        <taxon>Pezizomycotina</taxon>
        <taxon>Dothideomycetes</taxon>
        <taxon>Pleosporomycetidae</taxon>
        <taxon>Pleosporales</taxon>
        <taxon>Corynesporascaceae</taxon>
        <taxon>Corynespora</taxon>
    </lineage>
</organism>
<feature type="compositionally biased region" description="Basic residues" evidence="1">
    <location>
        <begin position="317"/>
        <end position="326"/>
    </location>
</feature>
<feature type="compositionally biased region" description="Basic and acidic residues" evidence="1">
    <location>
        <begin position="216"/>
        <end position="228"/>
    </location>
</feature>
<evidence type="ECO:0000256" key="1">
    <source>
        <dbReference type="SAM" id="MobiDB-lite"/>
    </source>
</evidence>
<feature type="region of interest" description="Disordered" evidence="1">
    <location>
        <begin position="448"/>
        <end position="526"/>
    </location>
</feature>
<protein>
    <submittedName>
        <fullName evidence="2">Uncharacterized protein</fullName>
    </submittedName>
</protein>
<feature type="compositionally biased region" description="Polar residues" evidence="1">
    <location>
        <begin position="97"/>
        <end position="113"/>
    </location>
</feature>
<dbReference type="EMBL" id="KZ678137">
    <property type="protein sequence ID" value="PSN65672.1"/>
    <property type="molecule type" value="Genomic_DNA"/>
</dbReference>
<proteinExistence type="predicted"/>
<feature type="region of interest" description="Disordered" evidence="1">
    <location>
        <begin position="275"/>
        <end position="376"/>
    </location>
</feature>
<dbReference type="AlphaFoldDB" id="A0A2T2NJR6"/>
<evidence type="ECO:0000313" key="2">
    <source>
        <dbReference type="EMBL" id="PSN65672.1"/>
    </source>
</evidence>
<dbReference type="Proteomes" id="UP000240883">
    <property type="component" value="Unassembled WGS sequence"/>
</dbReference>
<evidence type="ECO:0000313" key="3">
    <source>
        <dbReference type="Proteomes" id="UP000240883"/>
    </source>
</evidence>
<feature type="compositionally biased region" description="Basic and acidic residues" evidence="1">
    <location>
        <begin position="358"/>
        <end position="375"/>
    </location>
</feature>
<gene>
    <name evidence="2" type="ORF">BS50DRAFT_64423</name>
</gene>